<evidence type="ECO:0000256" key="1">
    <source>
        <dbReference type="ARBA" id="ARBA00022741"/>
    </source>
</evidence>
<dbReference type="Gene3D" id="3.40.50.300">
    <property type="entry name" value="P-loop containing nucleotide triphosphate hydrolases"/>
    <property type="match status" value="1"/>
</dbReference>
<dbReference type="NCBIfam" id="NF040713">
    <property type="entry name" value="ZapE"/>
    <property type="match status" value="1"/>
</dbReference>
<evidence type="ECO:0000256" key="2">
    <source>
        <dbReference type="ARBA" id="ARBA00022840"/>
    </source>
</evidence>
<dbReference type="GO" id="GO:0051301">
    <property type="term" value="P:cell division"/>
    <property type="evidence" value="ECO:0007669"/>
    <property type="project" value="UniProtKB-KW"/>
</dbReference>
<keyword evidence="3" id="KW-0131">Cell cycle</keyword>
<dbReference type="InterPro" id="IPR005654">
    <property type="entry name" value="ATPase_AFG1-like"/>
</dbReference>
<dbReference type="SUPFAM" id="SSF52540">
    <property type="entry name" value="P-loop containing nucleoside triphosphate hydrolases"/>
    <property type="match status" value="1"/>
</dbReference>
<comment type="caution">
    <text evidence="3">The sequence shown here is derived from an EMBL/GenBank/DDBJ whole genome shotgun (WGS) entry which is preliminary data.</text>
</comment>
<gene>
    <name evidence="3" type="primary">zapE</name>
    <name evidence="3" type="ORF">AB2L27_16865</name>
</gene>
<name>A0ABV4H4E8_9ACTN</name>
<evidence type="ECO:0000313" key="4">
    <source>
        <dbReference type="Proteomes" id="UP001565927"/>
    </source>
</evidence>
<dbReference type="PANTHER" id="PTHR12169">
    <property type="entry name" value="ATPASE N2B"/>
    <property type="match status" value="1"/>
</dbReference>
<reference evidence="3 4" key="1">
    <citation type="submission" date="2024-07" db="EMBL/GenBank/DDBJ databases">
        <authorList>
            <person name="Thanompreechachai J."/>
            <person name="Duangmal K."/>
        </authorList>
    </citation>
    <scope>NUCLEOTIDE SEQUENCE [LARGE SCALE GENOMIC DNA]</scope>
    <source>
        <strain evidence="3 4">LSe6-4</strain>
    </source>
</reference>
<protein>
    <submittedName>
        <fullName evidence="3">Cell division protein ZapE</fullName>
    </submittedName>
</protein>
<keyword evidence="1" id="KW-0547">Nucleotide-binding</keyword>
<dbReference type="InterPro" id="IPR027417">
    <property type="entry name" value="P-loop_NTPase"/>
</dbReference>
<keyword evidence="2" id="KW-0067">ATP-binding</keyword>
<dbReference type="Pfam" id="PF03969">
    <property type="entry name" value="AFG1_ATPase"/>
    <property type="match status" value="1"/>
</dbReference>
<sequence>MRRDHLDDLRRGFDATASAAGSRLEPAQQVVAGRLARLGADVLHQRAGTRWTPRRRTSVRGVYLHGSVGRGKTWLGETLLRQLPAEGVLRLHAYDAARRLHVPGAVDAAVRRLLQGVRLLHLDEFHAHDPGDAMLLARLVRGLAHQGATLLATSNYPPRGLLPDPRHHHLVLPLVAALEAGCDVVELAGDVDHRSRGHGSARPGWSSGAWRTVPPVGPGTAGPVVAVRDGPDVVLVGGRPLPVLAAAGGTVRVSFDALCGGLTAVGDVLELAGRFSTVELVAVPRLSAPTADARRRFAGLVDVLCDADVRLVVEAAGALEEVLDTDDLDHERMRSRLRLLDPVPTTP</sequence>
<dbReference type="RefSeq" id="WP_370442656.1">
    <property type="nucleotide sequence ID" value="NZ_JBGFTU010000022.1"/>
</dbReference>
<keyword evidence="4" id="KW-1185">Reference proteome</keyword>
<accession>A0ABV4H4E8</accession>
<dbReference type="Proteomes" id="UP001565927">
    <property type="component" value="Unassembled WGS sequence"/>
</dbReference>
<proteinExistence type="predicted"/>
<dbReference type="PANTHER" id="PTHR12169:SF6">
    <property type="entry name" value="AFG1-LIKE ATPASE"/>
    <property type="match status" value="1"/>
</dbReference>
<keyword evidence="3" id="KW-0132">Cell division</keyword>
<evidence type="ECO:0000313" key="3">
    <source>
        <dbReference type="EMBL" id="MEZ0166436.1"/>
    </source>
</evidence>
<organism evidence="3 4">
    <name type="scientific">Kineococcus halophytocola</name>
    <dbReference type="NCBI Taxonomy" id="3234027"/>
    <lineage>
        <taxon>Bacteria</taxon>
        <taxon>Bacillati</taxon>
        <taxon>Actinomycetota</taxon>
        <taxon>Actinomycetes</taxon>
        <taxon>Kineosporiales</taxon>
        <taxon>Kineosporiaceae</taxon>
        <taxon>Kineococcus</taxon>
    </lineage>
</organism>
<dbReference type="EMBL" id="JBGFTU010000022">
    <property type="protein sequence ID" value="MEZ0166436.1"/>
    <property type="molecule type" value="Genomic_DNA"/>
</dbReference>